<organism evidence="1">
    <name type="scientific">marine sediment metagenome</name>
    <dbReference type="NCBI Taxonomy" id="412755"/>
    <lineage>
        <taxon>unclassified sequences</taxon>
        <taxon>metagenomes</taxon>
        <taxon>ecological metagenomes</taxon>
    </lineage>
</organism>
<evidence type="ECO:0000313" key="1">
    <source>
        <dbReference type="EMBL" id="KKM72985.1"/>
    </source>
</evidence>
<gene>
    <name evidence="1" type="ORF">LCGC14_1414980</name>
</gene>
<protein>
    <submittedName>
        <fullName evidence="1">Uncharacterized protein</fullName>
    </submittedName>
</protein>
<proteinExistence type="predicted"/>
<comment type="caution">
    <text evidence="1">The sequence shown here is derived from an EMBL/GenBank/DDBJ whole genome shotgun (WGS) entry which is preliminary data.</text>
</comment>
<sequence length="123" mass="14272">MHIIYRLCDAAGKNRPEWFSKEKCLRNFLDVFAAPAVYQSNGVHHHLHFVLDGACLQTITNLEQALVRCRVPLPWISTYYINERHNARFDVKQANEKPRTQNGASLLMKNALPRRQEFPIVTL</sequence>
<name>A0A0F9M8K6_9ZZZZ</name>
<accession>A0A0F9M8K6</accession>
<reference evidence="1" key="1">
    <citation type="journal article" date="2015" name="Nature">
        <title>Complex archaea that bridge the gap between prokaryotes and eukaryotes.</title>
        <authorList>
            <person name="Spang A."/>
            <person name="Saw J.H."/>
            <person name="Jorgensen S.L."/>
            <person name="Zaremba-Niedzwiedzka K."/>
            <person name="Martijn J."/>
            <person name="Lind A.E."/>
            <person name="van Eijk R."/>
            <person name="Schleper C."/>
            <person name="Guy L."/>
            <person name="Ettema T.J."/>
        </authorList>
    </citation>
    <scope>NUCLEOTIDE SEQUENCE</scope>
</reference>
<dbReference type="AlphaFoldDB" id="A0A0F9M8K6"/>
<dbReference type="EMBL" id="LAZR01009375">
    <property type="protein sequence ID" value="KKM72985.1"/>
    <property type="molecule type" value="Genomic_DNA"/>
</dbReference>